<feature type="domain" description="Nitroreductase" evidence="3">
    <location>
        <begin position="5"/>
        <end position="48"/>
    </location>
</feature>
<comment type="similarity">
    <text evidence="1">Belongs to the nitroreductase family.</text>
</comment>
<organism evidence="4 5">
    <name type="scientific">Gordonia oryzae</name>
    <dbReference type="NCBI Taxonomy" id="2487349"/>
    <lineage>
        <taxon>Bacteria</taxon>
        <taxon>Bacillati</taxon>
        <taxon>Actinomycetota</taxon>
        <taxon>Actinomycetes</taxon>
        <taxon>Mycobacteriales</taxon>
        <taxon>Gordoniaceae</taxon>
        <taxon>Gordonia</taxon>
    </lineage>
</organism>
<evidence type="ECO:0000259" key="3">
    <source>
        <dbReference type="Pfam" id="PF00881"/>
    </source>
</evidence>
<evidence type="ECO:0000313" key="4">
    <source>
        <dbReference type="EMBL" id="RPA57459.1"/>
    </source>
</evidence>
<dbReference type="Pfam" id="PF00881">
    <property type="entry name" value="Nitroreductase"/>
    <property type="match status" value="2"/>
</dbReference>
<name>A0A3N4G3E6_9ACTN</name>
<reference evidence="4 5" key="1">
    <citation type="submission" date="2018-11" db="EMBL/GenBank/DDBJ databases">
        <title>Draft genome sequence of Gordonia sp. RS15-1S isolated from rice stems.</title>
        <authorList>
            <person name="Muangham S."/>
        </authorList>
    </citation>
    <scope>NUCLEOTIDE SEQUENCE [LARGE SCALE GENOMIC DNA]</scope>
    <source>
        <strain evidence="4 5">RS15-1S</strain>
    </source>
</reference>
<feature type="domain" description="Nitroreductase" evidence="3">
    <location>
        <begin position="63"/>
        <end position="148"/>
    </location>
</feature>
<dbReference type="CDD" id="cd02138">
    <property type="entry name" value="TdsD-like"/>
    <property type="match status" value="1"/>
</dbReference>
<keyword evidence="5" id="KW-1185">Reference proteome</keyword>
<gene>
    <name evidence="4" type="ORF">EF294_18240</name>
</gene>
<keyword evidence="2" id="KW-0560">Oxidoreductase</keyword>
<proteinExistence type="inferred from homology"/>
<dbReference type="OrthoDB" id="9802510at2"/>
<dbReference type="RefSeq" id="WP_123932351.1">
    <property type="nucleotide sequence ID" value="NZ_JBPSDP010000017.1"/>
</dbReference>
<dbReference type="PANTHER" id="PTHR43673">
    <property type="entry name" value="NAD(P)H NITROREDUCTASE YDGI-RELATED"/>
    <property type="match status" value="1"/>
</dbReference>
<dbReference type="InterPro" id="IPR000415">
    <property type="entry name" value="Nitroreductase-like"/>
</dbReference>
<dbReference type="PANTHER" id="PTHR43673:SF10">
    <property type="entry name" value="NADH DEHYDROGENASE_NAD(P)H NITROREDUCTASE XCC3605-RELATED"/>
    <property type="match status" value="1"/>
</dbReference>
<protein>
    <submittedName>
        <fullName evidence="4">Nitroreductase</fullName>
    </submittedName>
</protein>
<dbReference type="InterPro" id="IPR029479">
    <property type="entry name" value="Nitroreductase"/>
</dbReference>
<dbReference type="Gene3D" id="3.40.109.10">
    <property type="entry name" value="NADH Oxidase"/>
    <property type="match status" value="1"/>
</dbReference>
<dbReference type="EMBL" id="RKMH01000016">
    <property type="protein sequence ID" value="RPA57459.1"/>
    <property type="molecule type" value="Genomic_DNA"/>
</dbReference>
<dbReference type="SUPFAM" id="SSF55469">
    <property type="entry name" value="FMN-dependent nitroreductase-like"/>
    <property type="match status" value="1"/>
</dbReference>
<comment type="caution">
    <text evidence="4">The sequence shown here is derived from an EMBL/GenBank/DDBJ whole genome shotgun (WGS) entry which is preliminary data.</text>
</comment>
<accession>A0A3N4G3E6</accession>
<evidence type="ECO:0000313" key="5">
    <source>
        <dbReference type="Proteomes" id="UP000267536"/>
    </source>
</evidence>
<sequence length="190" mass="20709">MHELIEERWSARGYDPEATLSTDEITDILEAGRWAPTWGRIQPVRFVVGLRGDATFGQLTATLTRGNKGWAPSAGALILVCTSDAADDTKLHDYGAVDLGLAVAQMSIQAVSMGINAHPMAGFDASIARAAFDIPADKRPMVILGLGRLADDPALLDPDVADRDRQPRERLPLREIAFSRRWGEPFTVTK</sequence>
<evidence type="ECO:0000256" key="1">
    <source>
        <dbReference type="ARBA" id="ARBA00007118"/>
    </source>
</evidence>
<dbReference type="Proteomes" id="UP000267536">
    <property type="component" value="Unassembled WGS sequence"/>
</dbReference>
<evidence type="ECO:0000256" key="2">
    <source>
        <dbReference type="ARBA" id="ARBA00023002"/>
    </source>
</evidence>
<dbReference type="GO" id="GO:0016491">
    <property type="term" value="F:oxidoreductase activity"/>
    <property type="evidence" value="ECO:0007669"/>
    <property type="project" value="UniProtKB-KW"/>
</dbReference>
<dbReference type="AlphaFoldDB" id="A0A3N4G3E6"/>